<reference evidence="1" key="1">
    <citation type="submission" date="2020-01" db="EMBL/GenBank/DDBJ databases">
        <authorList>
            <person name="Mishra B."/>
        </authorList>
    </citation>
    <scope>NUCLEOTIDE SEQUENCE [LARGE SCALE GENOMIC DNA]</scope>
</reference>
<gene>
    <name evidence="1" type="ORF">MERR_LOCUS14803</name>
</gene>
<name>A0A6D2IR22_9BRAS</name>
<comment type="caution">
    <text evidence="1">The sequence shown here is derived from an EMBL/GenBank/DDBJ whole genome shotgun (WGS) entry which is preliminary data.</text>
</comment>
<evidence type="ECO:0000313" key="2">
    <source>
        <dbReference type="Proteomes" id="UP000467841"/>
    </source>
</evidence>
<evidence type="ECO:0000313" key="1">
    <source>
        <dbReference type="EMBL" id="CAA7027568.1"/>
    </source>
</evidence>
<dbReference type="EMBL" id="CACVBM020001058">
    <property type="protein sequence ID" value="CAA7027568.1"/>
    <property type="molecule type" value="Genomic_DNA"/>
</dbReference>
<keyword evidence="2" id="KW-1185">Reference proteome</keyword>
<proteinExistence type="predicted"/>
<dbReference type="Proteomes" id="UP000467841">
    <property type="component" value="Unassembled WGS sequence"/>
</dbReference>
<sequence length="132" mass="14269">MIAASSPDVAALTGRKMLLLSDENHLLNRVFPSSTSLTYLWLSCCSLVAAYRPPSFETSKSGECELTSALSNFFCDVLHKRSGSTKPPDPFDVCGSWPSLDLVLLLQPPASSLNVPPPVAELGNSFRRVTIN</sequence>
<organism evidence="1 2">
    <name type="scientific">Microthlaspi erraticum</name>
    <dbReference type="NCBI Taxonomy" id="1685480"/>
    <lineage>
        <taxon>Eukaryota</taxon>
        <taxon>Viridiplantae</taxon>
        <taxon>Streptophyta</taxon>
        <taxon>Embryophyta</taxon>
        <taxon>Tracheophyta</taxon>
        <taxon>Spermatophyta</taxon>
        <taxon>Magnoliopsida</taxon>
        <taxon>eudicotyledons</taxon>
        <taxon>Gunneridae</taxon>
        <taxon>Pentapetalae</taxon>
        <taxon>rosids</taxon>
        <taxon>malvids</taxon>
        <taxon>Brassicales</taxon>
        <taxon>Brassicaceae</taxon>
        <taxon>Coluteocarpeae</taxon>
        <taxon>Microthlaspi</taxon>
    </lineage>
</organism>
<accession>A0A6D2IR22</accession>
<protein>
    <submittedName>
        <fullName evidence="1">Uncharacterized protein</fullName>
    </submittedName>
</protein>
<dbReference type="AlphaFoldDB" id="A0A6D2IR22"/>